<feature type="transmembrane region" description="Helical" evidence="1">
    <location>
        <begin position="275"/>
        <end position="301"/>
    </location>
</feature>
<feature type="transmembrane region" description="Helical" evidence="1">
    <location>
        <begin position="164"/>
        <end position="182"/>
    </location>
</feature>
<dbReference type="GO" id="GO:0016757">
    <property type="term" value="F:glycosyltransferase activity"/>
    <property type="evidence" value="ECO:0007669"/>
    <property type="project" value="UniProtKB-KW"/>
</dbReference>
<keyword evidence="1" id="KW-0812">Transmembrane</keyword>
<feature type="transmembrane region" description="Helical" evidence="1">
    <location>
        <begin position="321"/>
        <end position="340"/>
    </location>
</feature>
<keyword evidence="5" id="KW-1185">Reference proteome</keyword>
<feature type="transmembrane region" description="Helical" evidence="1">
    <location>
        <begin position="142"/>
        <end position="158"/>
    </location>
</feature>
<name>A0AAE3IDR2_9EURY</name>
<dbReference type="EC" id="2.4.-.-" evidence="4"/>
<dbReference type="RefSeq" id="WP_315910371.1">
    <property type="nucleotide sequence ID" value="NZ_JAOPKC010000035.1"/>
</dbReference>
<evidence type="ECO:0000313" key="4">
    <source>
        <dbReference type="EMBL" id="MCU4728526.1"/>
    </source>
</evidence>
<dbReference type="EMBL" id="JAOPKD010000030">
    <property type="protein sequence ID" value="MCU4728526.1"/>
    <property type="molecule type" value="Genomic_DNA"/>
</dbReference>
<dbReference type="InterPro" id="IPR038731">
    <property type="entry name" value="RgtA/B/C-like"/>
</dbReference>
<dbReference type="Proteomes" id="UP001209746">
    <property type="component" value="Unassembled WGS sequence"/>
</dbReference>
<keyword evidence="4" id="KW-0328">Glycosyltransferase</keyword>
<feature type="transmembrane region" description="Helical" evidence="1">
    <location>
        <begin position="347"/>
        <end position="365"/>
    </location>
</feature>
<evidence type="ECO:0000313" key="6">
    <source>
        <dbReference type="Proteomes" id="UP001209746"/>
    </source>
</evidence>
<feature type="transmembrane region" description="Helical" evidence="1">
    <location>
        <begin position="194"/>
        <end position="227"/>
    </location>
</feature>
<organism evidence="4 6">
    <name type="scientific">Halapricum hydrolyticum</name>
    <dbReference type="NCBI Taxonomy" id="2979991"/>
    <lineage>
        <taxon>Archaea</taxon>
        <taxon>Methanobacteriati</taxon>
        <taxon>Methanobacteriota</taxon>
        <taxon>Stenosarchaea group</taxon>
        <taxon>Halobacteria</taxon>
        <taxon>Halobacteriales</taxon>
        <taxon>Haloarculaceae</taxon>
        <taxon>Halapricum</taxon>
    </lineage>
</organism>
<keyword evidence="1" id="KW-0472">Membrane</keyword>
<accession>A0AAE3IDR2</accession>
<sequence>MIIATLIFLPILTGVLSTYLYRRAVPRSVWILSFGAFAVRVGYVLFDRVFGVYAGGGDQAGYDTTFWFVAQQWRSGVLFAPLQYGLSPGNTGDYMLLYSSVFSPAYAVFGHIVTLPRLQMALVGTLVVVNVYCIGRVLASHRVGFAAGAIAAVFPYWIVLSGIIYRDMFVVFLFSMMAYYFVRWQSGEQTTKLLALLFLFTGLALSMRLQNLIAVGAMFAVAAFLIVGTNIRGYVLTVVTSLVAAAAMYSRFGSELVLDELAGRRRWLARPNPGAYLPGFAYESLYEFIVFAPIGALHFALVPFPWHVVDFMSQIAFLQNLFIWYPVIVLSVIGFSDCLSTPSGRKIVLPLMAFSLAGIFGYGIVEGNVGPANRHRAQFQFVFFVLAGVALSKRVRISAFSEDASQTETSLGTDHT</sequence>
<dbReference type="Proteomes" id="UP001208186">
    <property type="component" value="Unassembled WGS sequence"/>
</dbReference>
<dbReference type="Pfam" id="PF13231">
    <property type="entry name" value="PMT_2"/>
    <property type="match status" value="1"/>
</dbReference>
<evidence type="ECO:0000313" key="3">
    <source>
        <dbReference type="EMBL" id="MCU4719625.1"/>
    </source>
</evidence>
<protein>
    <submittedName>
        <fullName evidence="4">Glycosyltransferase family 39 protein</fullName>
        <ecNumber evidence="4">2.4.-.-</ecNumber>
    </submittedName>
</protein>
<feature type="transmembrane region" description="Helical" evidence="1">
    <location>
        <begin position="94"/>
        <end position="112"/>
    </location>
</feature>
<evidence type="ECO:0000313" key="5">
    <source>
        <dbReference type="Proteomes" id="UP001208186"/>
    </source>
</evidence>
<dbReference type="AlphaFoldDB" id="A0AAE3IDR2"/>
<keyword evidence="1" id="KW-1133">Transmembrane helix</keyword>
<evidence type="ECO:0000256" key="1">
    <source>
        <dbReference type="SAM" id="Phobius"/>
    </source>
</evidence>
<evidence type="ECO:0000259" key="2">
    <source>
        <dbReference type="Pfam" id="PF13231"/>
    </source>
</evidence>
<feature type="transmembrane region" description="Helical" evidence="1">
    <location>
        <begin position="27"/>
        <end position="46"/>
    </location>
</feature>
<keyword evidence="4" id="KW-0808">Transferase</keyword>
<reference evidence="4" key="1">
    <citation type="submission" date="2023-02" db="EMBL/GenBank/DDBJ databases">
        <title>Enrichment on poylsaccharides allowed isolation of novel metabolic and taxonomic groups of Haloarchaea.</title>
        <authorList>
            <person name="Sorokin D.Y."/>
            <person name="Elcheninov A.G."/>
            <person name="Khizhniak T.V."/>
            <person name="Kolganova T.V."/>
            <person name="Kublanov I.V."/>
        </authorList>
    </citation>
    <scope>NUCLEOTIDE SEQUENCE</scope>
    <source>
        <strain evidence="3 5">HArc-curdl5-1</strain>
        <strain evidence="4">HArc-curdl7</strain>
    </source>
</reference>
<gene>
    <name evidence="4" type="ORF">OB914_16370</name>
    <name evidence="3" type="ORF">OB916_16400</name>
</gene>
<comment type="caution">
    <text evidence="4">The sequence shown here is derived from an EMBL/GenBank/DDBJ whole genome shotgun (WGS) entry which is preliminary data.</text>
</comment>
<feature type="transmembrane region" description="Helical" evidence="1">
    <location>
        <begin position="118"/>
        <end position="135"/>
    </location>
</feature>
<feature type="transmembrane region" description="Helical" evidence="1">
    <location>
        <begin position="233"/>
        <end position="254"/>
    </location>
</feature>
<proteinExistence type="predicted"/>
<dbReference type="EMBL" id="JAOPKC010000035">
    <property type="protein sequence ID" value="MCU4719625.1"/>
    <property type="molecule type" value="Genomic_DNA"/>
</dbReference>
<feature type="domain" description="Glycosyltransferase RgtA/B/C/D-like" evidence="2">
    <location>
        <begin position="106"/>
        <end position="247"/>
    </location>
</feature>